<protein>
    <submittedName>
        <fullName evidence="1">Uncharacterized protein</fullName>
    </submittedName>
</protein>
<sequence>MVDVGDFIIKGALDIGRIAVEVNPLILIHRDRPGVVEPVFAAIERITLDGGIAEIDRNGDVADGRSSHILSHAVIGIDPGAGTVADRIDVLEHHAKIIGSAGPRRPCDFDIERFAAETEHRQRLMIACRIAFRQHIAGSIVNRQGKLPAPHIVAEDVGIDGDQRIGVQVDHIVVHVGALVAVVVEPAVADSGLTVDRPGIASGFINPDIVRIVTRQGAVIAQVIPVLVSFEHADRRIVVDFVLGQHIGIGGRIVGRNLNVVAVGTIQIHIAVGVFLIPPGGDGMPRAVVAGNQNIQIDAVSGNEVGLQQIKISRGIIVDAVEIADRFIPPHHRSADVVGRSQMGSRIDRGEKSAARFRSSAGVIRVDRINRIISRLRSIEKPRLAGERPAAFVRPVGPEIIEHLIFGCKIFALGVRRPAGPGQLVAGGGRPTQQSIAAPAFVGIEKIASGICVVARRAVGRHIIMPPSDIQQELRRQVFRQSGGHGYGGGGIDDILGQLIIHGENDPFPEINQSFFNYMIAPPAKKVKCPVPVPGKKSCYFTASQFPATGK</sequence>
<proteinExistence type="predicted"/>
<evidence type="ECO:0000313" key="1">
    <source>
        <dbReference type="EMBL" id="MPM23391.1"/>
    </source>
</evidence>
<dbReference type="AlphaFoldDB" id="A0A644Y621"/>
<reference evidence="1" key="1">
    <citation type="submission" date="2019-08" db="EMBL/GenBank/DDBJ databases">
        <authorList>
            <person name="Kucharzyk K."/>
            <person name="Murdoch R.W."/>
            <person name="Higgins S."/>
            <person name="Loffler F."/>
        </authorList>
    </citation>
    <scope>NUCLEOTIDE SEQUENCE</scope>
</reference>
<dbReference type="EMBL" id="VSSQ01004019">
    <property type="protein sequence ID" value="MPM23391.1"/>
    <property type="molecule type" value="Genomic_DNA"/>
</dbReference>
<comment type="caution">
    <text evidence="1">The sequence shown here is derived from an EMBL/GenBank/DDBJ whole genome shotgun (WGS) entry which is preliminary data.</text>
</comment>
<accession>A0A644Y621</accession>
<organism evidence="1">
    <name type="scientific">bioreactor metagenome</name>
    <dbReference type="NCBI Taxonomy" id="1076179"/>
    <lineage>
        <taxon>unclassified sequences</taxon>
        <taxon>metagenomes</taxon>
        <taxon>ecological metagenomes</taxon>
    </lineage>
</organism>
<name>A0A644Y621_9ZZZZ</name>
<gene>
    <name evidence="1" type="ORF">SDC9_69863</name>
</gene>